<name>A0A328BRT7_9BACT</name>
<reference evidence="3" key="1">
    <citation type="submission" date="2018-05" db="EMBL/GenBank/DDBJ databases">
        <authorList>
            <person name="Nie L."/>
        </authorList>
    </citation>
    <scope>NUCLEOTIDE SEQUENCE [LARGE SCALE GENOMIC DNA]</scope>
    <source>
        <strain evidence="3">NL</strain>
    </source>
</reference>
<dbReference type="AlphaFoldDB" id="A0A328BRT7"/>
<comment type="caution">
    <text evidence="2">The sequence shown here is derived from an EMBL/GenBank/DDBJ whole genome shotgun (WGS) entry which is preliminary data.</text>
</comment>
<protein>
    <recommendedName>
        <fullName evidence="4">Secretion system C-terminal sorting domain-containing protein</fullName>
    </recommendedName>
</protein>
<accession>A0A328BRT7</accession>
<evidence type="ECO:0000313" key="3">
    <source>
        <dbReference type="Proteomes" id="UP000248553"/>
    </source>
</evidence>
<organism evidence="2 3">
    <name type="scientific">Hymenobacter edaphi</name>
    <dbReference type="NCBI Taxonomy" id="2211146"/>
    <lineage>
        <taxon>Bacteria</taxon>
        <taxon>Pseudomonadati</taxon>
        <taxon>Bacteroidota</taxon>
        <taxon>Cytophagia</taxon>
        <taxon>Cytophagales</taxon>
        <taxon>Hymenobacteraceae</taxon>
        <taxon>Hymenobacter</taxon>
    </lineage>
</organism>
<keyword evidence="3" id="KW-1185">Reference proteome</keyword>
<feature type="signal peptide" evidence="1">
    <location>
        <begin position="1"/>
        <end position="21"/>
    </location>
</feature>
<dbReference type="EMBL" id="QHKM01000001">
    <property type="protein sequence ID" value="RAK69405.1"/>
    <property type="molecule type" value="Genomic_DNA"/>
</dbReference>
<evidence type="ECO:0008006" key="4">
    <source>
        <dbReference type="Google" id="ProtNLM"/>
    </source>
</evidence>
<evidence type="ECO:0000256" key="1">
    <source>
        <dbReference type="SAM" id="SignalP"/>
    </source>
</evidence>
<keyword evidence="1" id="KW-0732">Signal</keyword>
<dbReference type="InterPro" id="IPR026444">
    <property type="entry name" value="Secre_tail"/>
</dbReference>
<dbReference type="Proteomes" id="UP000248553">
    <property type="component" value="Unassembled WGS sequence"/>
</dbReference>
<sequence length="564" mass="59049">MKVLLLLGSLAAALLARPAAAQWTPNAQLNTPVRDVAGVSEVTPLLAPNPLGGSYVSWFEQRGAGYDLRLQRLDAAGNPQWGPAGLLVSNQPQSSALYRYDLKSDHAGNALVAFQDIRSGASQCVIYKISPTGQQLWGANGIPLLDPNATSGLSPAIGVTTTNNVLVAWNASGAGVPKWVALQKFTPAGVPVWSSVQRVQDAVKRYSRPAFIPTGVDDVVLSYVEETGAGLGVSTMYANLLAPSGAAVWAAPVRVSDKPIGFAFFPEMVADGRGGYYVLFNTGNPANATLGDAYVQHVDAAGALWSPSGTEALTGTGTTRFAGKLELVWNRDEVWAAINVRDLAQGSSGMALQRFERTSGAAQLGATGAVVQPVSSAYYSATGLRDVGNGLVLVYTENSSAVNRLLKATKLDYVTQQPLWPGGAVTIGGSASEKQNYSTSPFAGNQLVTVWEDARQDRGIYAQNLSSGGLMGTATATRAGRAARPLTLFPNPGAAPTLRLQLPQPQTLTLRLTDLAGRVVQQRTVALPAGAHDVPLPAADLAAGLYVVHTEVAGQALRGTWVKP</sequence>
<dbReference type="OrthoDB" id="9764953at2"/>
<proteinExistence type="predicted"/>
<dbReference type="NCBIfam" id="TIGR04183">
    <property type="entry name" value="Por_Secre_tail"/>
    <property type="match status" value="1"/>
</dbReference>
<evidence type="ECO:0000313" key="2">
    <source>
        <dbReference type="EMBL" id="RAK69405.1"/>
    </source>
</evidence>
<dbReference type="RefSeq" id="WP_111476141.1">
    <property type="nucleotide sequence ID" value="NZ_QHKM01000001.1"/>
</dbReference>
<feature type="chain" id="PRO_5016293839" description="Secretion system C-terminal sorting domain-containing protein" evidence="1">
    <location>
        <begin position="22"/>
        <end position="564"/>
    </location>
</feature>
<gene>
    <name evidence="2" type="ORF">DLM85_00635</name>
</gene>